<evidence type="ECO:0000313" key="3">
    <source>
        <dbReference type="Proteomes" id="UP001519345"/>
    </source>
</evidence>
<name>A0ABS4IK32_9BACI</name>
<accession>A0ABS4IK32</accession>
<comment type="caution">
    <text evidence="2">The sequence shown here is derived from an EMBL/GenBank/DDBJ whole genome shotgun (WGS) entry which is preliminary data.</text>
</comment>
<organism evidence="2 3">
    <name type="scientific">Virgibacillus natechei</name>
    <dbReference type="NCBI Taxonomy" id="1216297"/>
    <lineage>
        <taxon>Bacteria</taxon>
        <taxon>Bacillati</taxon>
        <taxon>Bacillota</taxon>
        <taxon>Bacilli</taxon>
        <taxon>Bacillales</taxon>
        <taxon>Bacillaceae</taxon>
        <taxon>Virgibacillus</taxon>
    </lineage>
</organism>
<dbReference type="EMBL" id="JAGGKX010000024">
    <property type="protein sequence ID" value="MBP1971332.1"/>
    <property type="molecule type" value="Genomic_DNA"/>
</dbReference>
<protein>
    <submittedName>
        <fullName evidence="2">Uncharacterized protein</fullName>
    </submittedName>
</protein>
<dbReference type="Proteomes" id="UP001519345">
    <property type="component" value="Unassembled WGS sequence"/>
</dbReference>
<evidence type="ECO:0000313" key="2">
    <source>
        <dbReference type="EMBL" id="MBP1971332.1"/>
    </source>
</evidence>
<evidence type="ECO:0000256" key="1">
    <source>
        <dbReference type="SAM" id="Phobius"/>
    </source>
</evidence>
<gene>
    <name evidence="2" type="ORF">J2Z83_003471</name>
</gene>
<reference evidence="2 3" key="1">
    <citation type="submission" date="2021-03" db="EMBL/GenBank/DDBJ databases">
        <title>Genomic Encyclopedia of Type Strains, Phase IV (KMG-IV): sequencing the most valuable type-strain genomes for metagenomic binning, comparative biology and taxonomic classification.</title>
        <authorList>
            <person name="Goeker M."/>
        </authorList>
    </citation>
    <scope>NUCLEOTIDE SEQUENCE [LARGE SCALE GENOMIC DNA]</scope>
    <source>
        <strain evidence="2 3">DSM 25609</strain>
    </source>
</reference>
<keyword evidence="1" id="KW-1133">Transmembrane helix</keyword>
<keyword evidence="1" id="KW-0472">Membrane</keyword>
<dbReference type="RefSeq" id="WP_209464394.1">
    <property type="nucleotide sequence ID" value="NZ_CP110224.1"/>
</dbReference>
<proteinExistence type="predicted"/>
<feature type="transmembrane region" description="Helical" evidence="1">
    <location>
        <begin position="14"/>
        <end position="34"/>
    </location>
</feature>
<keyword evidence="3" id="KW-1185">Reference proteome</keyword>
<sequence length="52" mass="6339">MEKLVLELKDEEPFYWLAMTVSLSSVQQIIVMIYKKKESNKFIKMNIWRKET</sequence>
<keyword evidence="1" id="KW-0812">Transmembrane</keyword>